<name>A0A512DKB1_9PROT</name>
<dbReference type="PROSITE" id="PS50983">
    <property type="entry name" value="FE_B12_PBP"/>
    <property type="match status" value="1"/>
</dbReference>
<evidence type="ECO:0000313" key="3">
    <source>
        <dbReference type="EMBL" id="GEO36913.1"/>
    </source>
</evidence>
<dbReference type="EMBL" id="BJYZ01000003">
    <property type="protein sequence ID" value="GEO36913.1"/>
    <property type="molecule type" value="Genomic_DNA"/>
</dbReference>
<sequence>MIRAVLLVMGLLLTAAWMQPAAAAEVIDLAGRTVTFPARVERIILGEGRYLPTLAILDRTDPLKRVVGMMGEFTLLDPTGYQQYLDRFPDLGKITQVGQASGDSFSVEKAIALAPDLAIFALEGHSPSPKNIETVAQLEAAGIAVAFIDFRKDPLVNTPRSIDLLGRLLGREAEAAEFTAYYDEQLKLVTDRLARVGARPRVFLESRVGRTEECCATMGNGMMGRFIEKAGGTNIATALVPGPSGTINLEYLLAQQPDIYIATAIGSAAGAAKAPRRVALGADVPPDLARETLARATGRPGIADLDAVRSGRAHAIWHHFYNSPFNVAAVQAFAKWFHPALFADLDPGETLRTLYRRFQPVAATGTYWIDLK</sequence>
<dbReference type="Gene3D" id="3.40.50.1980">
    <property type="entry name" value="Nitrogenase molybdenum iron protein domain"/>
    <property type="match status" value="2"/>
</dbReference>
<feature type="signal peptide" evidence="1">
    <location>
        <begin position="1"/>
        <end position="23"/>
    </location>
</feature>
<dbReference type="SUPFAM" id="SSF53807">
    <property type="entry name" value="Helical backbone' metal receptor"/>
    <property type="match status" value="1"/>
</dbReference>
<comment type="caution">
    <text evidence="3">The sequence shown here is derived from an EMBL/GenBank/DDBJ whole genome shotgun (WGS) entry which is preliminary data.</text>
</comment>
<evidence type="ECO:0000256" key="1">
    <source>
        <dbReference type="SAM" id="SignalP"/>
    </source>
</evidence>
<evidence type="ECO:0000259" key="2">
    <source>
        <dbReference type="PROSITE" id="PS50983"/>
    </source>
</evidence>
<evidence type="ECO:0000313" key="4">
    <source>
        <dbReference type="Proteomes" id="UP000321523"/>
    </source>
</evidence>
<dbReference type="RefSeq" id="WP_044426067.1">
    <property type="nucleotide sequence ID" value="NZ_BJYZ01000003.1"/>
</dbReference>
<feature type="chain" id="PRO_5021902432" evidence="1">
    <location>
        <begin position="24"/>
        <end position="372"/>
    </location>
</feature>
<accession>A0A512DKB1</accession>
<protein>
    <submittedName>
        <fullName evidence="3">Iron ABC transporter substrate-binding protein</fullName>
    </submittedName>
</protein>
<organism evidence="3 4">
    <name type="scientific">Skermanella aerolata</name>
    <dbReference type="NCBI Taxonomy" id="393310"/>
    <lineage>
        <taxon>Bacteria</taxon>
        <taxon>Pseudomonadati</taxon>
        <taxon>Pseudomonadota</taxon>
        <taxon>Alphaproteobacteria</taxon>
        <taxon>Rhodospirillales</taxon>
        <taxon>Azospirillaceae</taxon>
        <taxon>Skermanella</taxon>
    </lineage>
</organism>
<gene>
    <name evidence="3" type="ORF">SAE02_10610</name>
</gene>
<dbReference type="Proteomes" id="UP000321523">
    <property type="component" value="Unassembled WGS sequence"/>
</dbReference>
<dbReference type="AlphaFoldDB" id="A0A512DKB1"/>
<keyword evidence="1" id="KW-0732">Signal</keyword>
<dbReference type="InterPro" id="IPR002491">
    <property type="entry name" value="ABC_transptr_periplasmic_BD"/>
</dbReference>
<dbReference type="PANTHER" id="PTHR30535:SF34">
    <property type="entry name" value="MOLYBDATE-BINDING PROTEIN MOLA"/>
    <property type="match status" value="1"/>
</dbReference>
<dbReference type="Pfam" id="PF01497">
    <property type="entry name" value="Peripla_BP_2"/>
    <property type="match status" value="1"/>
</dbReference>
<keyword evidence="4" id="KW-1185">Reference proteome</keyword>
<reference evidence="3 4" key="1">
    <citation type="submission" date="2019-07" db="EMBL/GenBank/DDBJ databases">
        <title>Whole genome shotgun sequence of Skermanella aerolata NBRC 106429.</title>
        <authorList>
            <person name="Hosoyama A."/>
            <person name="Uohara A."/>
            <person name="Ohji S."/>
            <person name="Ichikawa N."/>
        </authorList>
    </citation>
    <scope>NUCLEOTIDE SEQUENCE [LARGE SCALE GENOMIC DNA]</scope>
    <source>
        <strain evidence="3 4">NBRC 106429</strain>
    </source>
</reference>
<feature type="domain" description="Fe/B12 periplasmic-binding" evidence="2">
    <location>
        <begin position="42"/>
        <end position="345"/>
    </location>
</feature>
<dbReference type="InterPro" id="IPR050902">
    <property type="entry name" value="ABC_Transporter_SBP"/>
</dbReference>
<dbReference type="PANTHER" id="PTHR30535">
    <property type="entry name" value="VITAMIN B12-BINDING PROTEIN"/>
    <property type="match status" value="1"/>
</dbReference>
<proteinExistence type="predicted"/>